<dbReference type="AlphaFoldDB" id="A0A246JYD2"/>
<comment type="caution">
    <text evidence="1">The sequence shown here is derived from an EMBL/GenBank/DDBJ whole genome shotgun (WGS) entry which is preliminary data.</text>
</comment>
<evidence type="ECO:0000313" key="1">
    <source>
        <dbReference type="EMBL" id="OWQ98204.1"/>
    </source>
</evidence>
<accession>A0A246JYD2</accession>
<reference evidence="1 2" key="1">
    <citation type="journal article" date="2002" name="Int. J. Syst. Evol. Microbiol.">
        <title>Sphingopyxis witflariensis sp. nov., isolated from activated sludge.</title>
        <authorList>
            <person name="Kampfer P."/>
            <person name="Witzenberger R."/>
            <person name="Denner E.B."/>
            <person name="Busse H.J."/>
            <person name="Neef A."/>
        </authorList>
    </citation>
    <scope>NUCLEOTIDE SEQUENCE [LARGE SCALE GENOMIC DNA]</scope>
    <source>
        <strain evidence="1 2">DSM 14551</strain>
    </source>
</reference>
<sequence>MNAFDESRQARKWPRLSRRSATVFAGLVAGALAPGLAGAEESPPSAVEWLARADIAREQAYAAPDPQRRAEALVSSAEMLSWAKGQVFLPGGGVASIDYETRLAEARQAVEKAGDSRDDLLDRLARLPGIDRGREGGRQKVVQRSGDPDSINIRFEGGAPAIVYARTQFPAPLRLRVRDEAGNILCNEERVRGRVLCRWRPLSRQSVVVDTITPNGGNAGAISIFTN</sequence>
<name>A0A246JYD2_9SPHN</name>
<keyword evidence="2" id="KW-1185">Reference proteome</keyword>
<dbReference type="RefSeq" id="WP_088471975.1">
    <property type="nucleotide sequence ID" value="NZ_NISJ01000003.1"/>
</dbReference>
<proteinExistence type="predicted"/>
<evidence type="ECO:0000313" key="2">
    <source>
        <dbReference type="Proteomes" id="UP000197097"/>
    </source>
</evidence>
<protein>
    <submittedName>
        <fullName evidence="1">Uncharacterized protein</fullName>
    </submittedName>
</protein>
<dbReference type="OrthoDB" id="1092590at2"/>
<organism evidence="1 2">
    <name type="scientific">Sphingopyxis witflariensis</name>
    <dbReference type="NCBI Taxonomy" id="173675"/>
    <lineage>
        <taxon>Bacteria</taxon>
        <taxon>Pseudomonadati</taxon>
        <taxon>Pseudomonadota</taxon>
        <taxon>Alphaproteobacteria</taxon>
        <taxon>Sphingomonadales</taxon>
        <taxon>Sphingomonadaceae</taxon>
        <taxon>Sphingopyxis</taxon>
    </lineage>
</organism>
<gene>
    <name evidence="1" type="ORF">CDQ91_06695</name>
</gene>
<dbReference type="EMBL" id="NISJ01000003">
    <property type="protein sequence ID" value="OWQ98204.1"/>
    <property type="molecule type" value="Genomic_DNA"/>
</dbReference>
<dbReference type="Proteomes" id="UP000197097">
    <property type="component" value="Unassembled WGS sequence"/>
</dbReference>